<dbReference type="InterPro" id="IPR000531">
    <property type="entry name" value="Beta-barrel_TonB"/>
</dbReference>
<dbReference type="Pfam" id="PF13715">
    <property type="entry name" value="CarbopepD_reg_2"/>
    <property type="match status" value="1"/>
</dbReference>
<evidence type="ECO:0000256" key="6">
    <source>
        <dbReference type="ARBA" id="ARBA00023077"/>
    </source>
</evidence>
<evidence type="ECO:0000256" key="3">
    <source>
        <dbReference type="ARBA" id="ARBA00022452"/>
    </source>
</evidence>
<dbReference type="Gene3D" id="2.60.40.1120">
    <property type="entry name" value="Carboxypeptidase-like, regulatory domain"/>
    <property type="match status" value="1"/>
</dbReference>
<feature type="domain" description="TonB-dependent receptor plug" evidence="14">
    <location>
        <begin position="120"/>
        <end position="228"/>
    </location>
</feature>
<evidence type="ECO:0000256" key="4">
    <source>
        <dbReference type="ARBA" id="ARBA00022692"/>
    </source>
</evidence>
<dbReference type="RefSeq" id="WP_379706444.1">
    <property type="nucleotide sequence ID" value="NZ_JBHSCZ010000001.1"/>
</dbReference>
<protein>
    <submittedName>
        <fullName evidence="15">TonB-dependent receptor</fullName>
    </submittedName>
</protein>
<organism evidence="15 16">
    <name type="scientific">Ferruginibacter yonginensis</name>
    <dbReference type="NCBI Taxonomy" id="1310416"/>
    <lineage>
        <taxon>Bacteria</taxon>
        <taxon>Pseudomonadati</taxon>
        <taxon>Bacteroidota</taxon>
        <taxon>Chitinophagia</taxon>
        <taxon>Chitinophagales</taxon>
        <taxon>Chitinophagaceae</taxon>
        <taxon>Ferruginibacter</taxon>
    </lineage>
</organism>
<evidence type="ECO:0000259" key="13">
    <source>
        <dbReference type="Pfam" id="PF00593"/>
    </source>
</evidence>
<dbReference type="InterPro" id="IPR012910">
    <property type="entry name" value="Plug_dom"/>
</dbReference>
<dbReference type="SUPFAM" id="SSF56935">
    <property type="entry name" value="Porins"/>
    <property type="match status" value="1"/>
</dbReference>
<comment type="similarity">
    <text evidence="10 11">Belongs to the TonB-dependent receptor family.</text>
</comment>
<evidence type="ECO:0000259" key="14">
    <source>
        <dbReference type="Pfam" id="PF07715"/>
    </source>
</evidence>
<proteinExistence type="inferred from homology"/>
<dbReference type="InterPro" id="IPR039426">
    <property type="entry name" value="TonB-dep_rcpt-like"/>
</dbReference>
<dbReference type="EMBL" id="JBHSCZ010000001">
    <property type="protein sequence ID" value="MFC4261669.1"/>
    <property type="molecule type" value="Genomic_DNA"/>
</dbReference>
<keyword evidence="5 12" id="KW-0732">Signal</keyword>
<dbReference type="InterPro" id="IPR008969">
    <property type="entry name" value="CarboxyPept-like_regulatory"/>
</dbReference>
<accession>A0ABV8QNG2</accession>
<evidence type="ECO:0000256" key="1">
    <source>
        <dbReference type="ARBA" id="ARBA00004571"/>
    </source>
</evidence>
<dbReference type="Pfam" id="PF00593">
    <property type="entry name" value="TonB_dep_Rec_b-barrel"/>
    <property type="match status" value="1"/>
</dbReference>
<feature type="signal peptide" evidence="12">
    <location>
        <begin position="1"/>
        <end position="23"/>
    </location>
</feature>
<keyword evidence="9 10" id="KW-0998">Cell outer membrane</keyword>
<dbReference type="Gene3D" id="2.170.130.10">
    <property type="entry name" value="TonB-dependent receptor, plug domain"/>
    <property type="match status" value="1"/>
</dbReference>
<evidence type="ECO:0000313" key="16">
    <source>
        <dbReference type="Proteomes" id="UP001595907"/>
    </source>
</evidence>
<evidence type="ECO:0000256" key="5">
    <source>
        <dbReference type="ARBA" id="ARBA00022729"/>
    </source>
</evidence>
<keyword evidence="6 11" id="KW-0798">TonB box</keyword>
<evidence type="ECO:0000256" key="10">
    <source>
        <dbReference type="PROSITE-ProRule" id="PRU01360"/>
    </source>
</evidence>
<dbReference type="Pfam" id="PF07715">
    <property type="entry name" value="Plug"/>
    <property type="match status" value="1"/>
</dbReference>
<comment type="subcellular location">
    <subcellularLocation>
        <location evidence="1 10">Cell outer membrane</location>
        <topology evidence="1 10">Multi-pass membrane protein</topology>
    </subcellularLocation>
</comment>
<reference evidence="16" key="1">
    <citation type="journal article" date="2019" name="Int. J. Syst. Evol. Microbiol.">
        <title>The Global Catalogue of Microorganisms (GCM) 10K type strain sequencing project: providing services to taxonomists for standard genome sequencing and annotation.</title>
        <authorList>
            <consortium name="The Broad Institute Genomics Platform"/>
            <consortium name="The Broad Institute Genome Sequencing Center for Infectious Disease"/>
            <person name="Wu L."/>
            <person name="Ma J."/>
        </authorList>
    </citation>
    <scope>NUCLEOTIDE SEQUENCE [LARGE SCALE GENOMIC DNA]</scope>
    <source>
        <strain evidence="16">CECT 8289</strain>
    </source>
</reference>
<keyword evidence="8 15" id="KW-0675">Receptor</keyword>
<evidence type="ECO:0000256" key="11">
    <source>
        <dbReference type="RuleBase" id="RU003357"/>
    </source>
</evidence>
<evidence type="ECO:0000256" key="8">
    <source>
        <dbReference type="ARBA" id="ARBA00023170"/>
    </source>
</evidence>
<feature type="chain" id="PRO_5046674164" evidence="12">
    <location>
        <begin position="24"/>
        <end position="914"/>
    </location>
</feature>
<evidence type="ECO:0000256" key="9">
    <source>
        <dbReference type="ARBA" id="ARBA00023237"/>
    </source>
</evidence>
<gene>
    <name evidence="15" type="ORF">ACFOWM_02155</name>
</gene>
<comment type="caution">
    <text evidence="15">The sequence shown here is derived from an EMBL/GenBank/DDBJ whole genome shotgun (WGS) entry which is preliminary data.</text>
</comment>
<keyword evidence="4 10" id="KW-0812">Transmembrane</keyword>
<keyword evidence="7 10" id="KW-0472">Membrane</keyword>
<name>A0ABV8QNG2_9BACT</name>
<dbReference type="SUPFAM" id="SSF49464">
    <property type="entry name" value="Carboxypeptidase regulatory domain-like"/>
    <property type="match status" value="1"/>
</dbReference>
<evidence type="ECO:0000313" key="15">
    <source>
        <dbReference type="EMBL" id="MFC4261669.1"/>
    </source>
</evidence>
<dbReference type="PROSITE" id="PS52016">
    <property type="entry name" value="TONB_DEPENDENT_REC_3"/>
    <property type="match status" value="1"/>
</dbReference>
<feature type="domain" description="TonB-dependent receptor-like beta-barrel" evidence="13">
    <location>
        <begin position="535"/>
        <end position="887"/>
    </location>
</feature>
<dbReference type="PANTHER" id="PTHR30069">
    <property type="entry name" value="TONB-DEPENDENT OUTER MEMBRANE RECEPTOR"/>
    <property type="match status" value="1"/>
</dbReference>
<dbReference type="PANTHER" id="PTHR30069:SF29">
    <property type="entry name" value="HEMOGLOBIN AND HEMOGLOBIN-HAPTOGLOBIN-BINDING PROTEIN 1-RELATED"/>
    <property type="match status" value="1"/>
</dbReference>
<dbReference type="InterPro" id="IPR037066">
    <property type="entry name" value="Plug_dom_sf"/>
</dbReference>
<keyword evidence="16" id="KW-1185">Reference proteome</keyword>
<dbReference type="InterPro" id="IPR036942">
    <property type="entry name" value="Beta-barrel_TonB_sf"/>
</dbReference>
<sequence length="914" mass="98757">MRKFTSYLVTMVLANILTVFAFAQNVTISGNVKNSASNESAAAVSVTIKGSDAGTFTDDRGNYTISVKSLPVTLVFSSVGYTTQEVNVTSNAAVNVAFVPSNALGQEVVVSATRVAGKILESPVSIERVNATSLKNAPAASYYDIVANLKGVDVVTSSLTFKTPTTRGFSGSGNLRFNQLVDGIDNQAPGLNFSVGSIVGLSQLDVDNIELLPGASSALYGPGGMNGTMLITSKNPFKYQGFSAEVKTGIMHVDKRERPTSPYYNWSMRWGKKVSEKFAFKVAGEVISAKDWVGDDYRNYVGLGVAGKPSFGTRASDPNYNGINVYGDETTTDIRPLLAGLGSPAGYLTAPINVSRTGYNERDIINPNTVNFKASGALHYKITDKIEAVGAAFFGTGNSTYTGSDRYSLLGLKIAQYKLELNNKHWTLRAYTTQENAGQSYNATVTTRLLNEAWKGSAPRANALGTIGLPEIAASWYGQYSIAYLTALQGGRSAAESHAIARTTADVGRPAAGSQQFKDIFNRVRSIPIKNGGGLFVDKTNLYNIEGQANLTDYTKDIAEVIVGGNFKRYVLNSQGTLFADTAGTIGINEYGGYIQASRQVIDRLKLTVSGRYDKNENFKGRFTPRATALIKVAENKNVRISYQQAYRFPSTQQQYIDLAVGGGTRLTGGNPLLSNKYNFIGNPVYAYESLQAGTPVKVTDFSFRPEAVTTYEIGYKGLHFNDKLLIDVYGYAGQYKDFIARRVVVQSRTGAPITLGDTSRGLTYSIPFNSAEKVKTYGFGLSVDYRLPKNFVISGNVSSDQISDVKAGFYSFFNSPQYRTNISLSNAGFGKDKLYGFNITYRVQGGFNYQGDFASGDVPAVQTLDAQVSAKLPATKTILKVGANNLLNQYYINATGNSVVGGLYYVSVGFNLY</sequence>
<evidence type="ECO:0000256" key="7">
    <source>
        <dbReference type="ARBA" id="ARBA00023136"/>
    </source>
</evidence>
<dbReference type="Gene3D" id="2.40.170.20">
    <property type="entry name" value="TonB-dependent receptor, beta-barrel domain"/>
    <property type="match status" value="1"/>
</dbReference>
<keyword evidence="2 10" id="KW-0813">Transport</keyword>
<dbReference type="Proteomes" id="UP001595907">
    <property type="component" value="Unassembled WGS sequence"/>
</dbReference>
<keyword evidence="3 10" id="KW-1134">Transmembrane beta strand</keyword>
<evidence type="ECO:0000256" key="2">
    <source>
        <dbReference type="ARBA" id="ARBA00022448"/>
    </source>
</evidence>
<evidence type="ECO:0000256" key="12">
    <source>
        <dbReference type="SAM" id="SignalP"/>
    </source>
</evidence>